<dbReference type="GO" id="GO:0019301">
    <property type="term" value="P:rhamnose catabolic process"/>
    <property type="evidence" value="ECO:0007669"/>
    <property type="project" value="InterPro"/>
</dbReference>
<keyword evidence="2" id="KW-0119">Carbohydrate metabolism</keyword>
<dbReference type="AlphaFoldDB" id="A0A0G3GWA2"/>
<dbReference type="KEGG" id="cmv:CMUST_02305"/>
<evidence type="ECO:0000313" key="10">
    <source>
        <dbReference type="EMBL" id="AKK04805.1"/>
    </source>
</evidence>
<dbReference type="InterPro" id="IPR050406">
    <property type="entry name" value="FGGY_Carb_Kinase"/>
</dbReference>
<dbReference type="Proteomes" id="UP000035199">
    <property type="component" value="Chromosome"/>
</dbReference>
<gene>
    <name evidence="10" type="primary">rhaB2</name>
    <name evidence="10" type="ORF">CMUST_02305</name>
</gene>
<evidence type="ECO:0000256" key="7">
    <source>
        <dbReference type="ARBA" id="ARBA00023308"/>
    </source>
</evidence>
<keyword evidence="2" id="KW-0859">Xylose metabolism</keyword>
<keyword evidence="7" id="KW-0684">Rhamnose metabolism</keyword>
<dbReference type="InterPro" id="IPR018484">
    <property type="entry name" value="FGGY_N"/>
</dbReference>
<evidence type="ECO:0000256" key="2">
    <source>
        <dbReference type="ARBA" id="ARBA00022629"/>
    </source>
</evidence>
<evidence type="ECO:0000256" key="5">
    <source>
        <dbReference type="ARBA" id="ARBA00022777"/>
    </source>
</evidence>
<dbReference type="InterPro" id="IPR018485">
    <property type="entry name" value="FGGY_C"/>
</dbReference>
<keyword evidence="3 10" id="KW-0808">Transferase</keyword>
<evidence type="ECO:0000313" key="11">
    <source>
        <dbReference type="Proteomes" id="UP000035199"/>
    </source>
</evidence>
<dbReference type="STRING" id="571915.CMUST_02305"/>
<dbReference type="Gene3D" id="3.30.420.40">
    <property type="match status" value="2"/>
</dbReference>
<dbReference type="PANTHER" id="PTHR43095">
    <property type="entry name" value="SUGAR KINASE"/>
    <property type="match status" value="1"/>
</dbReference>
<dbReference type="InterPro" id="IPR043129">
    <property type="entry name" value="ATPase_NBD"/>
</dbReference>
<dbReference type="PANTHER" id="PTHR43095:SF5">
    <property type="entry name" value="XYLULOSE KINASE"/>
    <property type="match status" value="1"/>
</dbReference>
<dbReference type="Pfam" id="PF02782">
    <property type="entry name" value="FGGY_C"/>
    <property type="match status" value="1"/>
</dbReference>
<dbReference type="GO" id="GO:0042732">
    <property type="term" value="P:D-xylose metabolic process"/>
    <property type="evidence" value="ECO:0007669"/>
    <property type="project" value="UniProtKB-KW"/>
</dbReference>
<reference evidence="11" key="2">
    <citation type="submission" date="2015-05" db="EMBL/GenBank/DDBJ databases">
        <title>Complete genome sequence of Corynebacterium mustelae DSM 45274, isolated from various tissues of a male ferret with lethal sepsis.</title>
        <authorList>
            <person name="Ruckert C."/>
            <person name="Albersmeier A."/>
            <person name="Winkler A."/>
            <person name="Tauch A."/>
        </authorList>
    </citation>
    <scope>NUCLEOTIDE SEQUENCE [LARGE SCALE GENOMIC DNA]</scope>
    <source>
        <strain evidence="11">DSM 45274</strain>
    </source>
</reference>
<keyword evidence="4" id="KW-0547">Nucleotide-binding</keyword>
<evidence type="ECO:0000256" key="4">
    <source>
        <dbReference type="ARBA" id="ARBA00022741"/>
    </source>
</evidence>
<dbReference type="RefSeq" id="WP_047261156.1">
    <property type="nucleotide sequence ID" value="NZ_CP011542.1"/>
</dbReference>
<reference evidence="10 11" key="1">
    <citation type="journal article" date="2015" name="Genome Announc.">
        <title>Complete Genome Sequence of the Type Strain Corynebacterium mustelae DSM 45274, Isolated from Various Tissues of a Male Ferret with Lethal Sepsis.</title>
        <authorList>
            <person name="Ruckert C."/>
            <person name="Eimer J."/>
            <person name="Winkler A."/>
            <person name="Tauch A."/>
        </authorList>
    </citation>
    <scope>NUCLEOTIDE SEQUENCE [LARGE SCALE GENOMIC DNA]</scope>
    <source>
        <strain evidence="10 11">DSM 45274</strain>
    </source>
</reference>
<feature type="domain" description="Carbohydrate kinase FGGY C-terminal" evidence="9">
    <location>
        <begin position="254"/>
        <end position="440"/>
    </location>
</feature>
<dbReference type="PATRIC" id="fig|571915.4.peg.490"/>
<organism evidence="10 11">
    <name type="scientific">Corynebacterium mustelae</name>
    <dbReference type="NCBI Taxonomy" id="571915"/>
    <lineage>
        <taxon>Bacteria</taxon>
        <taxon>Bacillati</taxon>
        <taxon>Actinomycetota</taxon>
        <taxon>Actinomycetes</taxon>
        <taxon>Mycobacteriales</taxon>
        <taxon>Corynebacteriaceae</taxon>
        <taxon>Corynebacterium</taxon>
    </lineage>
</organism>
<evidence type="ECO:0000259" key="9">
    <source>
        <dbReference type="Pfam" id="PF02782"/>
    </source>
</evidence>
<sequence length="467" mass="49252">MNTLSYAVVVDLGSSSGRVVVASSAGGDTLDMTEVHRFAHHAQSDGNHLVWDIDHLVSETITGLYYAKEAIGGLPATVAIDTWGVDYVLVDTEGNRTAPVVCYRDGRTHATQAAAETALEPAQHFALTGVQPETITTARQLFAQQATSEIPATADKMLLLPDYVAFCLTGSMGWSPTIASTTALTQPGSANWAEDVFDAYAIPCTLVGPLNTEMTDIGSVTVTGLENFTVVRAGGHDTACAVHGLGLSETQGFLSCGSWSLVGCVRDTPVLNDTAYRAGLSNEVCTDGKIRLLRNLTGLWILQQCCRVFAEQGRPSDIALLATEAADCPDPGVYIDTNDPVFAAPGDYPAIISERLAASGVEKHDSEAVIVRVVTASLARTHAATVRHLEEVTGTTFDSLRMIGGGVHNALLCQLTADECGIPVIAGPAEGTATGSAIAQLEIQGIERAALVRHVDTITYLPSRKED</sequence>
<keyword evidence="11" id="KW-1185">Reference proteome</keyword>
<dbReference type="InterPro" id="IPR013449">
    <property type="entry name" value="Rhamnulokinase"/>
</dbReference>
<dbReference type="OrthoDB" id="9761504at2"/>
<evidence type="ECO:0000256" key="3">
    <source>
        <dbReference type="ARBA" id="ARBA00022679"/>
    </source>
</evidence>
<dbReference type="Pfam" id="PF00370">
    <property type="entry name" value="FGGY_N"/>
    <property type="match status" value="1"/>
</dbReference>
<protein>
    <submittedName>
        <fullName evidence="10">Pentulose/hexulose kinase</fullName>
        <ecNumber evidence="10">2.7.1.5</ecNumber>
    </submittedName>
</protein>
<proteinExistence type="inferred from homology"/>
<dbReference type="EMBL" id="CP011542">
    <property type="protein sequence ID" value="AKK04805.1"/>
    <property type="molecule type" value="Genomic_DNA"/>
</dbReference>
<keyword evidence="5 10" id="KW-0418">Kinase</keyword>
<name>A0A0G3GWA2_9CORY</name>
<comment type="similarity">
    <text evidence="1">Belongs to the FGGY kinase family.</text>
</comment>
<dbReference type="EC" id="2.7.1.5" evidence="10"/>
<dbReference type="SUPFAM" id="SSF53067">
    <property type="entry name" value="Actin-like ATPase domain"/>
    <property type="match status" value="2"/>
</dbReference>
<accession>A0A0G3GWA2</accession>
<dbReference type="GO" id="GO:0008993">
    <property type="term" value="F:rhamnulokinase activity"/>
    <property type="evidence" value="ECO:0007669"/>
    <property type="project" value="UniProtKB-EC"/>
</dbReference>
<evidence type="ECO:0000256" key="6">
    <source>
        <dbReference type="ARBA" id="ARBA00022840"/>
    </source>
</evidence>
<evidence type="ECO:0000259" key="8">
    <source>
        <dbReference type="Pfam" id="PF00370"/>
    </source>
</evidence>
<evidence type="ECO:0000256" key="1">
    <source>
        <dbReference type="ARBA" id="ARBA00009156"/>
    </source>
</evidence>
<keyword evidence="6" id="KW-0067">ATP-binding</keyword>
<dbReference type="GO" id="GO:0005524">
    <property type="term" value="F:ATP binding"/>
    <property type="evidence" value="ECO:0007669"/>
    <property type="project" value="UniProtKB-KW"/>
</dbReference>
<dbReference type="CDD" id="cd07771">
    <property type="entry name" value="ASKHA_NBD_FGGY_RhaB-like"/>
    <property type="match status" value="1"/>
</dbReference>
<feature type="domain" description="Carbohydrate kinase FGGY N-terminal" evidence="8">
    <location>
        <begin position="6"/>
        <end position="243"/>
    </location>
</feature>